<dbReference type="Pfam" id="PF00179">
    <property type="entry name" value="UQ_con"/>
    <property type="match status" value="1"/>
</dbReference>
<comment type="caution">
    <text evidence="8">The sequence shown here is derived from an EMBL/GenBank/DDBJ whole genome shotgun (WGS) entry which is preliminary data.</text>
</comment>
<evidence type="ECO:0000313" key="9">
    <source>
        <dbReference type="Proteomes" id="UP000683360"/>
    </source>
</evidence>
<dbReference type="SMART" id="SM00212">
    <property type="entry name" value="UBCc"/>
    <property type="match status" value="1"/>
</dbReference>
<accession>A0A8S3RH51</accession>
<sequence length="385" mass="43813">MIWNYIILTQLLVKIIGSPVVGDRNTGIPVLSTVLTNKVGKTMFSRAHLLIEREYEKLQKSPPWGIEALPLQNDSLFEWVAKIKGLKDSLWEGGIFRVYIKFDEHYNVRPPDVCFHTIPFHPNVDMITGRPCIDFLDDYSKWQESYSLSFILITIQNLLSNPNLDSPVNPEASDMIIHSPHAYRQMVLDCVVASQRVEAGVTPHSELESRVRFATPTETTKVATAAYKPSSSKITRLSFDDYHTTWSGIATSKPAQELKIHETIKKCLALLFLILVLEIIKESTVLQKVHLGLPQEEIEEQMKRQIEEHSALMYGNFKTRPNEEDEKAAKLARLSRMKKIYLPPRLSPTPSTAPPPTGHRDEPWENEVEDLVTWSSKLDTAALDE</sequence>
<dbReference type="OrthoDB" id="9978460at2759"/>
<keyword evidence="6" id="KW-0732">Signal</keyword>
<evidence type="ECO:0000259" key="7">
    <source>
        <dbReference type="PROSITE" id="PS50127"/>
    </source>
</evidence>
<dbReference type="Gene3D" id="3.10.110.10">
    <property type="entry name" value="Ubiquitin Conjugating Enzyme"/>
    <property type="match status" value="1"/>
</dbReference>
<dbReference type="PROSITE" id="PS00183">
    <property type="entry name" value="UBC_1"/>
    <property type="match status" value="1"/>
</dbReference>
<gene>
    <name evidence="8" type="ORF">MEDL_21723</name>
</gene>
<comment type="similarity">
    <text evidence="4">Belongs to the ubiquitin-conjugating enzyme family.</text>
</comment>
<evidence type="ECO:0000256" key="5">
    <source>
        <dbReference type="SAM" id="MobiDB-lite"/>
    </source>
</evidence>
<dbReference type="EMBL" id="CAJPWZ010001076">
    <property type="protein sequence ID" value="CAG2207499.1"/>
    <property type="molecule type" value="Genomic_DNA"/>
</dbReference>
<keyword evidence="4" id="KW-0067">ATP-binding</keyword>
<feature type="chain" id="PRO_5035905835" evidence="6">
    <location>
        <begin position="23"/>
        <end position="385"/>
    </location>
</feature>
<protein>
    <submittedName>
        <fullName evidence="8">UBE2U</fullName>
        <ecNumber evidence="8">2.3.2.23</ecNumber>
    </submittedName>
</protein>
<evidence type="ECO:0000256" key="2">
    <source>
        <dbReference type="ARBA" id="ARBA00022786"/>
    </source>
</evidence>
<evidence type="ECO:0000256" key="4">
    <source>
        <dbReference type="RuleBase" id="RU362109"/>
    </source>
</evidence>
<dbReference type="PANTHER" id="PTHR24067">
    <property type="entry name" value="UBIQUITIN-CONJUGATING ENZYME E2"/>
    <property type="match status" value="1"/>
</dbReference>
<reference evidence="8" key="1">
    <citation type="submission" date="2021-03" db="EMBL/GenBank/DDBJ databases">
        <authorList>
            <person name="Bekaert M."/>
        </authorList>
    </citation>
    <scope>NUCLEOTIDE SEQUENCE</scope>
</reference>
<proteinExistence type="inferred from homology"/>
<feature type="compositionally biased region" description="Pro residues" evidence="5">
    <location>
        <begin position="345"/>
        <end position="357"/>
    </location>
</feature>
<dbReference type="SUPFAM" id="SSF54495">
    <property type="entry name" value="UBC-like"/>
    <property type="match status" value="1"/>
</dbReference>
<evidence type="ECO:0000313" key="8">
    <source>
        <dbReference type="EMBL" id="CAG2207499.1"/>
    </source>
</evidence>
<dbReference type="InterPro" id="IPR016135">
    <property type="entry name" value="UBQ-conjugating_enzyme/RWD"/>
</dbReference>
<evidence type="ECO:0000256" key="3">
    <source>
        <dbReference type="PROSITE-ProRule" id="PRU10133"/>
    </source>
</evidence>
<keyword evidence="9" id="KW-1185">Reference proteome</keyword>
<dbReference type="CDD" id="cd23806">
    <property type="entry name" value="UBCc_UBE2U"/>
    <property type="match status" value="1"/>
</dbReference>
<evidence type="ECO:0000256" key="6">
    <source>
        <dbReference type="SAM" id="SignalP"/>
    </source>
</evidence>
<keyword evidence="2 4" id="KW-0833">Ubl conjugation pathway</keyword>
<dbReference type="InterPro" id="IPR000608">
    <property type="entry name" value="UBC"/>
</dbReference>
<feature type="domain" description="UBC core" evidence="7">
    <location>
        <begin position="46"/>
        <end position="196"/>
    </location>
</feature>
<name>A0A8S3RH51_MYTED</name>
<feature type="region of interest" description="Disordered" evidence="5">
    <location>
        <begin position="340"/>
        <end position="368"/>
    </location>
</feature>
<dbReference type="AlphaFoldDB" id="A0A8S3RH51"/>
<dbReference type="InterPro" id="IPR050113">
    <property type="entry name" value="Ub_conjugating_enzyme"/>
</dbReference>
<organism evidence="8 9">
    <name type="scientific">Mytilus edulis</name>
    <name type="common">Blue mussel</name>
    <dbReference type="NCBI Taxonomy" id="6550"/>
    <lineage>
        <taxon>Eukaryota</taxon>
        <taxon>Metazoa</taxon>
        <taxon>Spiralia</taxon>
        <taxon>Lophotrochozoa</taxon>
        <taxon>Mollusca</taxon>
        <taxon>Bivalvia</taxon>
        <taxon>Autobranchia</taxon>
        <taxon>Pteriomorphia</taxon>
        <taxon>Mytilida</taxon>
        <taxon>Mytiloidea</taxon>
        <taxon>Mytilidae</taxon>
        <taxon>Mytilinae</taxon>
        <taxon>Mytilus</taxon>
    </lineage>
</organism>
<feature type="signal peptide" evidence="6">
    <location>
        <begin position="1"/>
        <end position="22"/>
    </location>
</feature>
<dbReference type="PROSITE" id="PS50127">
    <property type="entry name" value="UBC_2"/>
    <property type="match status" value="1"/>
</dbReference>
<dbReference type="EC" id="2.3.2.23" evidence="8"/>
<dbReference type="GO" id="GO:0005524">
    <property type="term" value="F:ATP binding"/>
    <property type="evidence" value="ECO:0007669"/>
    <property type="project" value="UniProtKB-UniRule"/>
</dbReference>
<keyword evidence="8" id="KW-0012">Acyltransferase</keyword>
<feature type="active site" description="Glycyl thioester intermediate" evidence="3">
    <location>
        <position position="132"/>
    </location>
</feature>
<keyword evidence="1 8" id="KW-0808">Transferase</keyword>
<dbReference type="Proteomes" id="UP000683360">
    <property type="component" value="Unassembled WGS sequence"/>
</dbReference>
<dbReference type="GO" id="GO:0061631">
    <property type="term" value="F:ubiquitin conjugating enzyme activity"/>
    <property type="evidence" value="ECO:0007669"/>
    <property type="project" value="UniProtKB-EC"/>
</dbReference>
<keyword evidence="4" id="KW-0547">Nucleotide-binding</keyword>
<dbReference type="InterPro" id="IPR023313">
    <property type="entry name" value="UBQ-conjugating_AS"/>
</dbReference>
<evidence type="ECO:0000256" key="1">
    <source>
        <dbReference type="ARBA" id="ARBA00022679"/>
    </source>
</evidence>